<keyword evidence="3" id="KW-1185">Reference proteome</keyword>
<dbReference type="NCBIfam" id="TIGR02001">
    <property type="entry name" value="gcw_chp"/>
    <property type="match status" value="1"/>
</dbReference>
<reference evidence="2 3" key="1">
    <citation type="journal article" date="2012" name="Antonie Van Leeuwenhoek">
        <title>Shewanella litorisediminis sp. nov., a gammaproteobacterium isolated from a tidal flat sediment.</title>
        <authorList>
            <person name="Lee M.H."/>
            <person name="Yoon J.H."/>
        </authorList>
    </citation>
    <scope>NUCLEOTIDE SEQUENCE [LARGE SCALE GENOMIC DNA]</scope>
    <source>
        <strain evidence="2 3">SMK1-12</strain>
    </source>
</reference>
<evidence type="ECO:0008006" key="4">
    <source>
        <dbReference type="Google" id="ProtNLM"/>
    </source>
</evidence>
<evidence type="ECO:0000313" key="3">
    <source>
        <dbReference type="Proteomes" id="UP000596252"/>
    </source>
</evidence>
<dbReference type="Pfam" id="PF09694">
    <property type="entry name" value="Gcw_chp"/>
    <property type="match status" value="1"/>
</dbReference>
<keyword evidence="1" id="KW-0732">Signal</keyword>
<organism evidence="2 3">
    <name type="scientific">Shewanella litorisediminis</name>
    <dbReference type="NCBI Taxonomy" id="1173586"/>
    <lineage>
        <taxon>Bacteria</taxon>
        <taxon>Pseudomonadati</taxon>
        <taxon>Pseudomonadota</taxon>
        <taxon>Gammaproteobacteria</taxon>
        <taxon>Alteromonadales</taxon>
        <taxon>Shewanellaceae</taxon>
        <taxon>Shewanella</taxon>
    </lineage>
</organism>
<dbReference type="InterPro" id="IPR010239">
    <property type="entry name" value="CHP02001"/>
</dbReference>
<protein>
    <recommendedName>
        <fullName evidence="4">TIGR02001 family outer membrane protein</fullName>
    </recommendedName>
</protein>
<gene>
    <name evidence="2" type="ORF">JQC75_16180</name>
</gene>
<evidence type="ECO:0000256" key="1">
    <source>
        <dbReference type="SAM" id="SignalP"/>
    </source>
</evidence>
<proteinExistence type="predicted"/>
<dbReference type="Proteomes" id="UP000596252">
    <property type="component" value="Chromosome"/>
</dbReference>
<evidence type="ECO:0000313" key="2">
    <source>
        <dbReference type="EMBL" id="QRH01367.1"/>
    </source>
</evidence>
<feature type="chain" id="PRO_5046444641" description="TIGR02001 family outer membrane protein" evidence="1">
    <location>
        <begin position="22"/>
        <end position="234"/>
    </location>
</feature>
<dbReference type="EMBL" id="CP069213">
    <property type="protein sequence ID" value="QRH01367.1"/>
    <property type="molecule type" value="Genomic_DNA"/>
</dbReference>
<sequence>MKGNMMTKVSTLALLLSCAFAALPAKAEFEGNIGISSNYLWRGISQTQDSTAVDGGLDYSHESGFYAGMWAANVDFGDDTTFEMDFYGGYSGDITDSLSFDVGYLYYAYPDADADIDFGELYASLTWQWLTVGYALVVNGGDDMAPDELSDDDMDYLSADVAIPLGETLSLDLHYGYSSGDIALGWYGESSYSDYAVSLTKSTELGDVSFTVSDTDLTEDDPKVVLRWSYGFAL</sequence>
<name>A0ABX7G204_9GAMM</name>
<accession>A0ABX7G204</accession>
<feature type="signal peptide" evidence="1">
    <location>
        <begin position="1"/>
        <end position="21"/>
    </location>
</feature>